<proteinExistence type="predicted"/>
<keyword evidence="2" id="KW-1185">Reference proteome</keyword>
<organism evidence="1 2">
    <name type="scientific">Gigaspora margarita</name>
    <dbReference type="NCBI Taxonomy" id="4874"/>
    <lineage>
        <taxon>Eukaryota</taxon>
        <taxon>Fungi</taxon>
        <taxon>Fungi incertae sedis</taxon>
        <taxon>Mucoromycota</taxon>
        <taxon>Glomeromycotina</taxon>
        <taxon>Glomeromycetes</taxon>
        <taxon>Diversisporales</taxon>
        <taxon>Gigasporaceae</taxon>
        <taxon>Gigaspora</taxon>
    </lineage>
</organism>
<reference evidence="1 2" key="1">
    <citation type="submission" date="2021-06" db="EMBL/GenBank/DDBJ databases">
        <authorList>
            <person name="Kallberg Y."/>
            <person name="Tangrot J."/>
            <person name="Rosling A."/>
        </authorList>
    </citation>
    <scope>NUCLEOTIDE SEQUENCE [LARGE SCALE GENOMIC DNA]</scope>
    <source>
        <strain evidence="1 2">120-4 pot B 10/14</strain>
    </source>
</reference>
<sequence length="550" mass="63470">MPLSWKYSKEKLAKYLYCTHIVRMKKIICHCDKVIKLGHHYDETFLNIHVNSKGCLAKQGVHAEEWESDDDEKMNNDSFIIHEYISHTPAQFGGTRRIEVIAKEIFLDLFPKEFSSKKLDCSQKHQLNCQLYAEAVWKIDHDYNKSNTTSDIWIKLAEKGVQGAFNKKPVFEGLCNIMLQAVIRKEKNMSKRNLKYTDEFKNFLDYRSNSEDMLTDPTLSMTDNTKLKLRLLYSSLIGYIIGSTFANNETNIKIYNNISVIINKIKENNVVAKYIRVYILQVLLPKFPSVIIALLPNLGFDKTETILNIHKLLLDFAQELKLYIISIGSDSAQVEFNAQTQLQQISTPNECKKQLSFINMVEIETSNNTISADFGGVIFATKNTKTNSTRTINLTSINPNQASYMKINQKSISQFIADLYEKELLNKQKTLFSDQNLIKNANINYNNSLNEQDYVIAYYRTQLCIGQVISSFYEAYGYHSYNQEPITDIKNILYLILKVFTPIHNIFSAKVEEGHVLITHQCPKNILYHLDIQDIQIFDNTLQLLEKAKA</sequence>
<evidence type="ECO:0000313" key="2">
    <source>
        <dbReference type="Proteomes" id="UP000789901"/>
    </source>
</evidence>
<dbReference type="EMBL" id="CAJVQB010025025">
    <property type="protein sequence ID" value="CAG8805380.1"/>
    <property type="molecule type" value="Genomic_DNA"/>
</dbReference>
<evidence type="ECO:0000313" key="1">
    <source>
        <dbReference type="EMBL" id="CAG8805380.1"/>
    </source>
</evidence>
<name>A0ABN7VZG4_GIGMA</name>
<comment type="caution">
    <text evidence="1">The sequence shown here is derived from an EMBL/GenBank/DDBJ whole genome shotgun (WGS) entry which is preliminary data.</text>
</comment>
<feature type="non-terminal residue" evidence="1">
    <location>
        <position position="550"/>
    </location>
</feature>
<accession>A0ABN7VZG4</accession>
<protein>
    <submittedName>
        <fullName evidence="1">14494_t:CDS:1</fullName>
    </submittedName>
</protein>
<dbReference type="Proteomes" id="UP000789901">
    <property type="component" value="Unassembled WGS sequence"/>
</dbReference>
<gene>
    <name evidence="1" type="ORF">GMARGA_LOCUS24080</name>
</gene>